<dbReference type="OrthoDB" id="155529at2"/>
<dbReference type="Proteomes" id="UP000198765">
    <property type="component" value="Chromosome I"/>
</dbReference>
<protein>
    <submittedName>
        <fullName evidence="4">Metal-dependent hydrolase, endonuclease/exonuclease/phosphatase family</fullName>
    </submittedName>
</protein>
<feature type="transmembrane region" description="Helical" evidence="2">
    <location>
        <begin position="258"/>
        <end position="275"/>
    </location>
</feature>
<feature type="transmembrane region" description="Helical" evidence="2">
    <location>
        <begin position="43"/>
        <end position="62"/>
    </location>
</feature>
<feature type="transmembrane region" description="Helical" evidence="2">
    <location>
        <begin position="215"/>
        <end position="238"/>
    </location>
</feature>
<feature type="transmembrane region" description="Helical" evidence="2">
    <location>
        <begin position="94"/>
        <end position="113"/>
    </location>
</feature>
<dbReference type="GO" id="GO:0004519">
    <property type="term" value="F:endonuclease activity"/>
    <property type="evidence" value="ECO:0007669"/>
    <property type="project" value="UniProtKB-KW"/>
</dbReference>
<organism evidence="4 5">
    <name type="scientific">Micromonospora narathiwatensis</name>
    <dbReference type="NCBI Taxonomy" id="299146"/>
    <lineage>
        <taxon>Bacteria</taxon>
        <taxon>Bacillati</taxon>
        <taxon>Actinomycetota</taxon>
        <taxon>Actinomycetes</taxon>
        <taxon>Micromonosporales</taxon>
        <taxon>Micromonosporaceae</taxon>
        <taxon>Micromonospora</taxon>
    </lineage>
</organism>
<dbReference type="Pfam" id="PF03372">
    <property type="entry name" value="Exo_endo_phos"/>
    <property type="match status" value="1"/>
</dbReference>
<feature type="transmembrane region" description="Helical" evidence="2">
    <location>
        <begin position="12"/>
        <end position="37"/>
    </location>
</feature>
<dbReference type="PANTHER" id="PTHR14859">
    <property type="entry name" value="CALCOFLUOR WHITE HYPERSENSITIVE PROTEIN PRECURSOR"/>
    <property type="match status" value="1"/>
</dbReference>
<feature type="transmembrane region" description="Helical" evidence="2">
    <location>
        <begin position="282"/>
        <end position="300"/>
    </location>
</feature>
<dbReference type="InterPro" id="IPR051916">
    <property type="entry name" value="GPI-anchor_lipid_remodeler"/>
</dbReference>
<dbReference type="GO" id="GO:0016020">
    <property type="term" value="C:membrane"/>
    <property type="evidence" value="ECO:0007669"/>
    <property type="project" value="GOC"/>
</dbReference>
<feature type="domain" description="Endonuclease/exonuclease/phosphatase" evidence="3">
    <location>
        <begin position="472"/>
        <end position="686"/>
    </location>
</feature>
<sequence>MRHRHLPTAALALGIVVLLDLLRVWLPAIITIFGRAAETPAELLGGFALAWFLVALAAPPLVRRLGPRPVGLVAAGALAAARLALTAAPGGQPQLWLACSGLLAGLVWLAATAARTERPVPGLALGLAIAAVGHALLGTEDLVWRGGPLGWSLSVLLVLAFLAAAAAPDGWFPGSRRGPAAPHAPAASIGSTPTRSASTRAASTGPATGSAGRRAWLVVGPALLVAGQLALAPGLWSASSSYGYASSDFPGLGRPPEGIASAFPAYAVGLFLAAALTRPPAWLGRVVWPVALLAGAALFAADRPAWLGPACLLAAVGLGGCLARTDSAAPSAVVSASGAGATGHRGAADPGDPSGAASGPDTAAARTAHAGDARRGYPAVGGMLLFAVASVAYYAAYDLGYPNGWVPVATAGLIAVLAATGPAQAAPLLTGYPRRLTALLLALLAVLAGGLYRPPGTATRPATPPAAVRVLAYNVRMGFGLDGRFDLDALARAVGGARPDVVLLSEVDRGWLLNGGHDLLALLARRLRMPYVFAPAADPLWGDAVLSRFPVRSGRTRPLAAYGAPTGAQALGVTLDLGGRELAVVATHLQPPPGRGPVAQARDVAAFATRYAAGRPLVLAGDLNTEPGDAAFGEFVRAGLVDALAAARPLATSPADDPREQIDHVLVSPGLAAGAVAAPRTTASDHLPVAVTLTLP</sequence>
<evidence type="ECO:0000259" key="3">
    <source>
        <dbReference type="Pfam" id="PF03372"/>
    </source>
</evidence>
<keyword evidence="5" id="KW-1185">Reference proteome</keyword>
<dbReference type="EMBL" id="LT594324">
    <property type="protein sequence ID" value="SBT37436.1"/>
    <property type="molecule type" value="Genomic_DNA"/>
</dbReference>
<dbReference type="GO" id="GO:0004527">
    <property type="term" value="F:exonuclease activity"/>
    <property type="evidence" value="ECO:0007669"/>
    <property type="project" value="UniProtKB-KW"/>
</dbReference>
<keyword evidence="4" id="KW-0269">Exonuclease</keyword>
<dbReference type="SUPFAM" id="SSF56219">
    <property type="entry name" value="DNase I-like"/>
    <property type="match status" value="1"/>
</dbReference>
<dbReference type="InterPro" id="IPR005135">
    <property type="entry name" value="Endo/exonuclease/phosphatase"/>
</dbReference>
<feature type="region of interest" description="Disordered" evidence="1">
    <location>
        <begin position="176"/>
        <end position="210"/>
    </location>
</feature>
<evidence type="ECO:0000256" key="2">
    <source>
        <dbReference type="SAM" id="Phobius"/>
    </source>
</evidence>
<feature type="transmembrane region" description="Helical" evidence="2">
    <location>
        <begin position="149"/>
        <end position="167"/>
    </location>
</feature>
<feature type="transmembrane region" description="Helical" evidence="2">
    <location>
        <begin position="306"/>
        <end position="323"/>
    </location>
</feature>
<feature type="transmembrane region" description="Helical" evidence="2">
    <location>
        <begin position="120"/>
        <end position="137"/>
    </location>
</feature>
<keyword evidence="2" id="KW-0472">Membrane</keyword>
<dbReference type="Gene3D" id="3.60.10.10">
    <property type="entry name" value="Endonuclease/exonuclease/phosphatase"/>
    <property type="match status" value="1"/>
</dbReference>
<keyword evidence="4" id="KW-0378">Hydrolase</keyword>
<feature type="region of interest" description="Disordered" evidence="1">
    <location>
        <begin position="343"/>
        <end position="367"/>
    </location>
</feature>
<dbReference type="RefSeq" id="WP_091190402.1">
    <property type="nucleotide sequence ID" value="NZ_LT594324.1"/>
</dbReference>
<keyword evidence="4" id="KW-0540">Nuclease</keyword>
<feature type="compositionally biased region" description="Low complexity" evidence="1">
    <location>
        <begin position="348"/>
        <end position="367"/>
    </location>
</feature>
<feature type="transmembrane region" description="Helical" evidence="2">
    <location>
        <begin position="408"/>
        <end position="429"/>
    </location>
</feature>
<name>A0A1A8Z0L2_9ACTN</name>
<evidence type="ECO:0000313" key="4">
    <source>
        <dbReference type="EMBL" id="SBT37436.1"/>
    </source>
</evidence>
<evidence type="ECO:0000313" key="5">
    <source>
        <dbReference type="Proteomes" id="UP000198765"/>
    </source>
</evidence>
<dbReference type="PANTHER" id="PTHR14859:SF1">
    <property type="entry name" value="PGAP2-INTERACTING PROTEIN"/>
    <property type="match status" value="1"/>
</dbReference>
<gene>
    <name evidence="4" type="ORF">GA0070621_0131</name>
</gene>
<keyword evidence="2" id="KW-1133">Transmembrane helix</keyword>
<feature type="transmembrane region" description="Helical" evidence="2">
    <location>
        <begin position="376"/>
        <end position="396"/>
    </location>
</feature>
<evidence type="ECO:0000256" key="1">
    <source>
        <dbReference type="SAM" id="MobiDB-lite"/>
    </source>
</evidence>
<feature type="transmembrane region" description="Helical" evidence="2">
    <location>
        <begin position="69"/>
        <end position="88"/>
    </location>
</feature>
<reference evidence="4 5" key="1">
    <citation type="submission" date="2016-06" db="EMBL/GenBank/DDBJ databases">
        <authorList>
            <person name="Kjaerup R.B."/>
            <person name="Dalgaard T.S."/>
            <person name="Juul-Madsen H.R."/>
        </authorList>
    </citation>
    <scope>NUCLEOTIDE SEQUENCE [LARGE SCALE GENOMIC DNA]</scope>
    <source>
        <strain evidence="4 5">DSM 45248</strain>
    </source>
</reference>
<dbReference type="InterPro" id="IPR036691">
    <property type="entry name" value="Endo/exonu/phosph_ase_sf"/>
</dbReference>
<dbReference type="GO" id="GO:0006506">
    <property type="term" value="P:GPI anchor biosynthetic process"/>
    <property type="evidence" value="ECO:0007669"/>
    <property type="project" value="TreeGrafter"/>
</dbReference>
<keyword evidence="4" id="KW-0255">Endonuclease</keyword>
<proteinExistence type="predicted"/>
<keyword evidence="2" id="KW-0812">Transmembrane</keyword>
<feature type="transmembrane region" description="Helical" evidence="2">
    <location>
        <begin position="436"/>
        <end position="452"/>
    </location>
</feature>
<dbReference type="AlphaFoldDB" id="A0A1A8Z0L2"/>
<accession>A0A1A8Z0L2</accession>
<dbReference type="PATRIC" id="fig|299146.4.peg.129"/>